<proteinExistence type="predicted"/>
<accession>A0A2K1L1D8</accession>
<feature type="compositionally biased region" description="Basic residues" evidence="1">
    <location>
        <begin position="43"/>
        <end position="59"/>
    </location>
</feature>
<dbReference type="Proteomes" id="UP000006727">
    <property type="component" value="Chromosome 2"/>
</dbReference>
<dbReference type="InParanoid" id="A0A2K1L1D8"/>
<gene>
    <name evidence="2" type="ORF">PHYPA_002634</name>
</gene>
<dbReference type="EMBL" id="ABEU02000002">
    <property type="protein sequence ID" value="PNR59842.1"/>
    <property type="molecule type" value="Genomic_DNA"/>
</dbReference>
<reference evidence="3" key="3">
    <citation type="submission" date="2020-12" db="UniProtKB">
        <authorList>
            <consortium name="EnsemblPlants"/>
        </authorList>
    </citation>
    <scope>IDENTIFICATION</scope>
</reference>
<name>A0A2K1L1D8_PHYPA</name>
<evidence type="ECO:0000313" key="2">
    <source>
        <dbReference type="EMBL" id="PNR59842.1"/>
    </source>
</evidence>
<evidence type="ECO:0000313" key="3">
    <source>
        <dbReference type="EnsemblPlants" id="PAC:32932964.CDS.1"/>
    </source>
</evidence>
<keyword evidence="4" id="KW-1185">Reference proteome</keyword>
<organism evidence="2">
    <name type="scientific">Physcomitrium patens</name>
    <name type="common">Spreading-leaved earth moss</name>
    <name type="synonym">Physcomitrella patens</name>
    <dbReference type="NCBI Taxonomy" id="3218"/>
    <lineage>
        <taxon>Eukaryota</taxon>
        <taxon>Viridiplantae</taxon>
        <taxon>Streptophyta</taxon>
        <taxon>Embryophyta</taxon>
        <taxon>Bryophyta</taxon>
        <taxon>Bryophytina</taxon>
        <taxon>Bryopsida</taxon>
        <taxon>Funariidae</taxon>
        <taxon>Funariales</taxon>
        <taxon>Funariaceae</taxon>
        <taxon>Physcomitrium</taxon>
    </lineage>
</organism>
<dbReference type="Gramene" id="Pp3c2_13600V3.1">
    <property type="protein sequence ID" value="PAC:32932964.CDS.1"/>
    <property type="gene ID" value="Pp3c2_13600"/>
</dbReference>
<evidence type="ECO:0000256" key="1">
    <source>
        <dbReference type="SAM" id="MobiDB-lite"/>
    </source>
</evidence>
<sequence>MGMGDCGGSCLFRILGGFQSHPKHGCVPKCSRREEETEEQGRSRRRRRSRRKKRGVKSKKTTEVGSSRRGGDRYKRQWYAKAHHGSPTATTRWRIHKPCARLPRDSAQPEILFSLLQQCRCRCYTRGEREIGQK</sequence>
<reference evidence="2 4" key="1">
    <citation type="journal article" date="2008" name="Science">
        <title>The Physcomitrella genome reveals evolutionary insights into the conquest of land by plants.</title>
        <authorList>
            <person name="Rensing S."/>
            <person name="Lang D."/>
            <person name="Zimmer A."/>
            <person name="Terry A."/>
            <person name="Salamov A."/>
            <person name="Shapiro H."/>
            <person name="Nishiyama T."/>
            <person name="Perroud P.-F."/>
            <person name="Lindquist E."/>
            <person name="Kamisugi Y."/>
            <person name="Tanahashi T."/>
            <person name="Sakakibara K."/>
            <person name="Fujita T."/>
            <person name="Oishi K."/>
            <person name="Shin-I T."/>
            <person name="Kuroki Y."/>
            <person name="Toyoda A."/>
            <person name="Suzuki Y."/>
            <person name="Hashimoto A."/>
            <person name="Yamaguchi K."/>
            <person name="Sugano A."/>
            <person name="Kohara Y."/>
            <person name="Fujiyama A."/>
            <person name="Anterola A."/>
            <person name="Aoki S."/>
            <person name="Ashton N."/>
            <person name="Barbazuk W.B."/>
            <person name="Barker E."/>
            <person name="Bennetzen J."/>
            <person name="Bezanilla M."/>
            <person name="Blankenship R."/>
            <person name="Cho S.H."/>
            <person name="Dutcher S."/>
            <person name="Estelle M."/>
            <person name="Fawcett J.A."/>
            <person name="Gundlach H."/>
            <person name="Hanada K."/>
            <person name="Heyl A."/>
            <person name="Hicks K.A."/>
            <person name="Hugh J."/>
            <person name="Lohr M."/>
            <person name="Mayer K."/>
            <person name="Melkozernov A."/>
            <person name="Murata T."/>
            <person name="Nelson D."/>
            <person name="Pils B."/>
            <person name="Prigge M."/>
            <person name="Reiss B."/>
            <person name="Renner T."/>
            <person name="Rombauts S."/>
            <person name="Rushton P."/>
            <person name="Sanderfoot A."/>
            <person name="Schween G."/>
            <person name="Shiu S.-H."/>
            <person name="Stueber K."/>
            <person name="Theodoulou F.L."/>
            <person name="Tu H."/>
            <person name="Van de Peer Y."/>
            <person name="Verrier P.J."/>
            <person name="Waters E."/>
            <person name="Wood A."/>
            <person name="Yang L."/>
            <person name="Cove D."/>
            <person name="Cuming A."/>
            <person name="Hasebe M."/>
            <person name="Lucas S."/>
            <person name="Mishler D.B."/>
            <person name="Reski R."/>
            <person name="Grigoriev I."/>
            <person name="Quatrano R.S."/>
            <person name="Boore J.L."/>
        </authorList>
    </citation>
    <scope>NUCLEOTIDE SEQUENCE [LARGE SCALE GENOMIC DNA]</scope>
    <source>
        <strain evidence="3 4">cv. Gransden 2004</strain>
    </source>
</reference>
<dbReference type="AlphaFoldDB" id="A0A2K1L1D8"/>
<reference evidence="2 4" key="2">
    <citation type="journal article" date="2018" name="Plant J.">
        <title>The Physcomitrella patens chromosome-scale assembly reveals moss genome structure and evolution.</title>
        <authorList>
            <person name="Lang D."/>
            <person name="Ullrich K.K."/>
            <person name="Murat F."/>
            <person name="Fuchs J."/>
            <person name="Jenkins J."/>
            <person name="Haas F.B."/>
            <person name="Piednoel M."/>
            <person name="Gundlach H."/>
            <person name="Van Bel M."/>
            <person name="Meyberg R."/>
            <person name="Vives C."/>
            <person name="Morata J."/>
            <person name="Symeonidi A."/>
            <person name="Hiss M."/>
            <person name="Muchero W."/>
            <person name="Kamisugi Y."/>
            <person name="Saleh O."/>
            <person name="Blanc G."/>
            <person name="Decker E.L."/>
            <person name="van Gessel N."/>
            <person name="Grimwood J."/>
            <person name="Hayes R.D."/>
            <person name="Graham S.W."/>
            <person name="Gunter L.E."/>
            <person name="McDaniel S.F."/>
            <person name="Hoernstein S.N.W."/>
            <person name="Larsson A."/>
            <person name="Li F.W."/>
            <person name="Perroud P.F."/>
            <person name="Phillips J."/>
            <person name="Ranjan P."/>
            <person name="Rokshar D.S."/>
            <person name="Rothfels C.J."/>
            <person name="Schneider L."/>
            <person name="Shu S."/>
            <person name="Stevenson D.W."/>
            <person name="Thummler F."/>
            <person name="Tillich M."/>
            <person name="Villarreal Aguilar J.C."/>
            <person name="Widiez T."/>
            <person name="Wong G.K."/>
            <person name="Wymore A."/>
            <person name="Zhang Y."/>
            <person name="Zimmer A.D."/>
            <person name="Quatrano R.S."/>
            <person name="Mayer K.F.X."/>
            <person name="Goodstein D."/>
            <person name="Casacuberta J.M."/>
            <person name="Vandepoele K."/>
            <person name="Reski R."/>
            <person name="Cuming A.C."/>
            <person name="Tuskan G.A."/>
            <person name="Maumus F."/>
            <person name="Salse J."/>
            <person name="Schmutz J."/>
            <person name="Rensing S.A."/>
        </authorList>
    </citation>
    <scope>NUCLEOTIDE SEQUENCE [LARGE SCALE GENOMIC DNA]</scope>
    <source>
        <strain evidence="3 4">cv. Gransden 2004</strain>
    </source>
</reference>
<feature type="compositionally biased region" description="Basic and acidic residues" evidence="1">
    <location>
        <begin position="31"/>
        <end position="42"/>
    </location>
</feature>
<protein>
    <submittedName>
        <fullName evidence="2 3">Uncharacterized protein</fullName>
    </submittedName>
</protein>
<feature type="region of interest" description="Disordered" evidence="1">
    <location>
        <begin position="23"/>
        <end position="90"/>
    </location>
</feature>
<dbReference type="EnsemblPlants" id="Pp3c2_13600V3.1">
    <property type="protein sequence ID" value="PAC:32932964.CDS.1"/>
    <property type="gene ID" value="Pp3c2_13600"/>
</dbReference>
<evidence type="ECO:0000313" key="4">
    <source>
        <dbReference type="Proteomes" id="UP000006727"/>
    </source>
</evidence>